<evidence type="ECO:0000256" key="1">
    <source>
        <dbReference type="ARBA" id="ARBA00008668"/>
    </source>
</evidence>
<accession>A0A9K3NLP2</accession>
<dbReference type="SUPFAM" id="SSF52266">
    <property type="entry name" value="SGNH hydrolase"/>
    <property type="match status" value="1"/>
</dbReference>
<dbReference type="PANTHER" id="PTHR45642">
    <property type="entry name" value="GDSL ESTERASE/LIPASE EXL3"/>
    <property type="match status" value="1"/>
</dbReference>
<evidence type="ECO:0000313" key="2">
    <source>
        <dbReference type="EMBL" id="KAF5803918.1"/>
    </source>
</evidence>
<reference evidence="2" key="1">
    <citation type="journal article" date="2017" name="Nature">
        <title>The sunflower genome provides insights into oil metabolism, flowering and Asterid evolution.</title>
        <authorList>
            <person name="Badouin H."/>
            <person name="Gouzy J."/>
            <person name="Grassa C.J."/>
            <person name="Murat F."/>
            <person name="Staton S.E."/>
            <person name="Cottret L."/>
            <person name="Lelandais-Briere C."/>
            <person name="Owens G.L."/>
            <person name="Carrere S."/>
            <person name="Mayjonade B."/>
            <person name="Legrand L."/>
            <person name="Gill N."/>
            <person name="Kane N.C."/>
            <person name="Bowers J.E."/>
            <person name="Hubner S."/>
            <person name="Bellec A."/>
            <person name="Berard A."/>
            <person name="Berges H."/>
            <person name="Blanchet N."/>
            <person name="Boniface M.C."/>
            <person name="Brunel D."/>
            <person name="Catrice O."/>
            <person name="Chaidir N."/>
            <person name="Claudel C."/>
            <person name="Donnadieu C."/>
            <person name="Faraut T."/>
            <person name="Fievet G."/>
            <person name="Helmstetter N."/>
            <person name="King M."/>
            <person name="Knapp S.J."/>
            <person name="Lai Z."/>
            <person name="Le Paslier M.C."/>
            <person name="Lippi Y."/>
            <person name="Lorenzon L."/>
            <person name="Mandel J.R."/>
            <person name="Marage G."/>
            <person name="Marchand G."/>
            <person name="Marquand E."/>
            <person name="Bret-Mestries E."/>
            <person name="Morien E."/>
            <person name="Nambeesan S."/>
            <person name="Nguyen T."/>
            <person name="Pegot-Espagnet P."/>
            <person name="Pouilly N."/>
            <person name="Raftis F."/>
            <person name="Sallet E."/>
            <person name="Schiex T."/>
            <person name="Thomas J."/>
            <person name="Vandecasteele C."/>
            <person name="Vares D."/>
            <person name="Vear F."/>
            <person name="Vautrin S."/>
            <person name="Crespi M."/>
            <person name="Mangin B."/>
            <person name="Burke J.M."/>
            <person name="Salse J."/>
            <person name="Munos S."/>
            <person name="Vincourt P."/>
            <person name="Rieseberg L.H."/>
            <person name="Langlade N.B."/>
        </authorList>
    </citation>
    <scope>NUCLEOTIDE SEQUENCE</scope>
    <source>
        <tissue evidence="2">Leaves</tissue>
    </source>
</reference>
<dbReference type="Gramene" id="mRNA:HanXRQr2_Chr06g0277071">
    <property type="protein sequence ID" value="CDS:HanXRQr2_Chr06g0277071.1"/>
    <property type="gene ID" value="HanXRQr2_Chr06g0277071"/>
</dbReference>
<evidence type="ECO:0000313" key="3">
    <source>
        <dbReference type="Proteomes" id="UP000215914"/>
    </source>
</evidence>
<comment type="similarity">
    <text evidence="1">Belongs to the 'GDSL' lipolytic enzyme family.</text>
</comment>
<dbReference type="InterPro" id="IPR036514">
    <property type="entry name" value="SGNH_hydro_sf"/>
</dbReference>
<dbReference type="AlphaFoldDB" id="A0A9K3NLP2"/>
<dbReference type="EC" id="3.1.1.3" evidence="2"/>
<keyword evidence="3" id="KW-1185">Reference proteome</keyword>
<reference evidence="2" key="2">
    <citation type="submission" date="2020-06" db="EMBL/GenBank/DDBJ databases">
        <title>Helianthus annuus Genome sequencing and assembly Release 2.</title>
        <authorList>
            <person name="Gouzy J."/>
            <person name="Langlade N."/>
            <person name="Munos S."/>
        </authorList>
    </citation>
    <scope>NUCLEOTIDE SEQUENCE</scope>
    <source>
        <tissue evidence="2">Leaves</tissue>
    </source>
</reference>
<dbReference type="GO" id="GO:0004806">
    <property type="term" value="F:triacylglycerol lipase activity"/>
    <property type="evidence" value="ECO:0007669"/>
    <property type="project" value="UniProtKB-EC"/>
</dbReference>
<dbReference type="Pfam" id="PF00657">
    <property type="entry name" value="Lipase_GDSL"/>
    <property type="match status" value="1"/>
</dbReference>
<gene>
    <name evidence="2" type="ORF">HanXRQr2_Chr06g0277071</name>
</gene>
<keyword evidence="2" id="KW-0378">Hydrolase</keyword>
<dbReference type="EMBL" id="MNCJ02000321">
    <property type="protein sequence ID" value="KAF5803918.1"/>
    <property type="molecule type" value="Genomic_DNA"/>
</dbReference>
<organism evidence="2 3">
    <name type="scientific">Helianthus annuus</name>
    <name type="common">Common sunflower</name>
    <dbReference type="NCBI Taxonomy" id="4232"/>
    <lineage>
        <taxon>Eukaryota</taxon>
        <taxon>Viridiplantae</taxon>
        <taxon>Streptophyta</taxon>
        <taxon>Embryophyta</taxon>
        <taxon>Tracheophyta</taxon>
        <taxon>Spermatophyta</taxon>
        <taxon>Magnoliopsida</taxon>
        <taxon>eudicotyledons</taxon>
        <taxon>Gunneridae</taxon>
        <taxon>Pentapetalae</taxon>
        <taxon>asterids</taxon>
        <taxon>campanulids</taxon>
        <taxon>Asterales</taxon>
        <taxon>Asteraceae</taxon>
        <taxon>Asteroideae</taxon>
        <taxon>Heliantheae alliance</taxon>
        <taxon>Heliantheae</taxon>
        <taxon>Helianthus</taxon>
    </lineage>
</organism>
<name>A0A9K3NLP2_HELAN</name>
<dbReference type="InterPro" id="IPR001087">
    <property type="entry name" value="GDSL"/>
</dbReference>
<sequence length="74" mass="8637">MFVPMQPNLGFEIVDRGCCGTGKVEVSWMCNAFDDMCSNISNYLFWDSFHPTEKGYRIIVDYLLERYADDVLRL</sequence>
<dbReference type="Proteomes" id="UP000215914">
    <property type="component" value="Unassembled WGS sequence"/>
</dbReference>
<comment type="caution">
    <text evidence="2">The sequence shown here is derived from an EMBL/GenBank/DDBJ whole genome shotgun (WGS) entry which is preliminary data.</text>
</comment>
<protein>
    <submittedName>
        <fullName evidence="2">Triacylglycerol lipase</fullName>
        <ecNumber evidence="2">3.1.1.3</ecNumber>
    </submittedName>
</protein>
<proteinExistence type="inferred from homology"/>
<dbReference type="Gene3D" id="3.40.50.1110">
    <property type="entry name" value="SGNH hydrolase"/>
    <property type="match status" value="1"/>
</dbReference>
<dbReference type="InterPro" id="IPR050592">
    <property type="entry name" value="GDSL_lipolytic_enzyme"/>
</dbReference>
<dbReference type="PANTHER" id="PTHR45642:SF95">
    <property type="entry name" value="GDSL-LIKE LIPASE_ACYLHYDROLASE FAMILY PROTEIN, EXPRESSED"/>
    <property type="match status" value="1"/>
</dbReference>